<keyword evidence="2" id="KW-1185">Reference proteome</keyword>
<proteinExistence type="predicted"/>
<evidence type="ECO:0000313" key="1">
    <source>
        <dbReference type="EMBL" id="KAK7362021.1"/>
    </source>
</evidence>
<accession>A0AAN9MY13</accession>
<comment type="caution">
    <text evidence="1">The sequence shown here is derived from an EMBL/GenBank/DDBJ whole genome shotgun (WGS) entry which is preliminary data.</text>
</comment>
<protein>
    <submittedName>
        <fullName evidence="1">Uncharacterized protein</fullName>
    </submittedName>
</protein>
<dbReference type="Proteomes" id="UP001367508">
    <property type="component" value="Unassembled WGS sequence"/>
</dbReference>
<sequence length="128" mass="13568">MGNLVFEIYGHILSLVVKNDMMRTMQPKKGLRTTECEVEVVFATGGLSDPKPGIVPEAVLLEFNTELPVPKDDEVVGGAVGINGVGGCGVTGVGGCGVELDCVGGVGMMETKTKFWFSIFLDNKDMVK</sequence>
<gene>
    <name evidence="1" type="ORF">VNO77_04118</name>
</gene>
<evidence type="ECO:0000313" key="2">
    <source>
        <dbReference type="Proteomes" id="UP001367508"/>
    </source>
</evidence>
<dbReference type="EMBL" id="JAYMYQ010000001">
    <property type="protein sequence ID" value="KAK7362021.1"/>
    <property type="molecule type" value="Genomic_DNA"/>
</dbReference>
<name>A0AAN9MY13_CANGL</name>
<dbReference type="AlphaFoldDB" id="A0AAN9MY13"/>
<reference evidence="1 2" key="1">
    <citation type="submission" date="2024-01" db="EMBL/GenBank/DDBJ databases">
        <title>The genomes of 5 underutilized Papilionoideae crops provide insights into root nodulation and disease resistanc.</title>
        <authorList>
            <person name="Jiang F."/>
        </authorList>
    </citation>
    <scope>NUCLEOTIDE SEQUENCE [LARGE SCALE GENOMIC DNA]</scope>
    <source>
        <strain evidence="1">LVBAO_FW01</strain>
        <tissue evidence="1">Leaves</tissue>
    </source>
</reference>
<organism evidence="1 2">
    <name type="scientific">Canavalia gladiata</name>
    <name type="common">Sword bean</name>
    <name type="synonym">Dolichos gladiatus</name>
    <dbReference type="NCBI Taxonomy" id="3824"/>
    <lineage>
        <taxon>Eukaryota</taxon>
        <taxon>Viridiplantae</taxon>
        <taxon>Streptophyta</taxon>
        <taxon>Embryophyta</taxon>
        <taxon>Tracheophyta</taxon>
        <taxon>Spermatophyta</taxon>
        <taxon>Magnoliopsida</taxon>
        <taxon>eudicotyledons</taxon>
        <taxon>Gunneridae</taxon>
        <taxon>Pentapetalae</taxon>
        <taxon>rosids</taxon>
        <taxon>fabids</taxon>
        <taxon>Fabales</taxon>
        <taxon>Fabaceae</taxon>
        <taxon>Papilionoideae</taxon>
        <taxon>50 kb inversion clade</taxon>
        <taxon>NPAAA clade</taxon>
        <taxon>indigoferoid/millettioid clade</taxon>
        <taxon>Phaseoleae</taxon>
        <taxon>Canavalia</taxon>
    </lineage>
</organism>